<protein>
    <submittedName>
        <fullName evidence="5">FAD binding domain-containing protein</fullName>
    </submittedName>
</protein>
<dbReference type="SUPFAM" id="SSF56176">
    <property type="entry name" value="FAD-binding/transporter-associated domain-like"/>
    <property type="match status" value="1"/>
</dbReference>
<dbReference type="InterPro" id="IPR016167">
    <property type="entry name" value="FAD-bd_PCMH_sub1"/>
</dbReference>
<dbReference type="Gene3D" id="3.30.390.50">
    <property type="entry name" value="CO dehydrogenase flavoprotein, C-terminal domain"/>
    <property type="match status" value="1"/>
</dbReference>
<name>A0ABW9E2G6_9BURK</name>
<keyword evidence="3" id="KW-0560">Oxidoreductase</keyword>
<comment type="caution">
    <text evidence="5">The sequence shown here is derived from an EMBL/GenBank/DDBJ whole genome shotgun (WGS) entry which is preliminary data.</text>
</comment>
<dbReference type="SMART" id="SM01092">
    <property type="entry name" value="CO_deh_flav_C"/>
    <property type="match status" value="1"/>
</dbReference>
<proteinExistence type="predicted"/>
<evidence type="ECO:0000256" key="1">
    <source>
        <dbReference type="ARBA" id="ARBA00022630"/>
    </source>
</evidence>
<dbReference type="InterPro" id="IPR036683">
    <property type="entry name" value="CO_DH_flav_C_dom_sf"/>
</dbReference>
<dbReference type="PROSITE" id="PS51387">
    <property type="entry name" value="FAD_PCMH"/>
    <property type="match status" value="1"/>
</dbReference>
<sequence length="295" mass="31183">MKPAPFKFVQPADEDAVVAALAEYGDDACLLAGGQSLVPMMNFRIVSPAVLIDLNVLPTLDFVRSDGDILQIGALTRHAAVEDSATIASTCPLLRDAARHVAHRTVRHRGTLGGTLALAYPGAEMPLALVALGAEVELRSTGGARTTPVADFIQGGLDTTRKDDEYIRSVRVHVPPVSSRSSFVEVSRRHGDFAIAAAAVVLDIAPDGRISFIRAAVAGGTGAPRRLAGLESALLGGRALGSAQETSAIREAVESIEIDGDPHYPEAYRRHLLNTVLRRAFANASHQKELSDASN</sequence>
<dbReference type="InterPro" id="IPR051312">
    <property type="entry name" value="Diverse_Substr_Oxidored"/>
</dbReference>
<dbReference type="InterPro" id="IPR016166">
    <property type="entry name" value="FAD-bd_PCMH"/>
</dbReference>
<evidence type="ECO:0000313" key="5">
    <source>
        <dbReference type="EMBL" id="MFM0641104.1"/>
    </source>
</evidence>
<dbReference type="RefSeq" id="WP_408237600.1">
    <property type="nucleotide sequence ID" value="NZ_JAQQCF010000036.1"/>
</dbReference>
<dbReference type="Gene3D" id="3.30.43.10">
    <property type="entry name" value="Uridine Diphospho-n-acetylenolpyruvylglucosamine Reductase, domain 2"/>
    <property type="match status" value="1"/>
</dbReference>
<dbReference type="EMBL" id="JAQQCF010000036">
    <property type="protein sequence ID" value="MFM0641104.1"/>
    <property type="molecule type" value="Genomic_DNA"/>
</dbReference>
<gene>
    <name evidence="5" type="ORF">PQQ63_30850</name>
</gene>
<evidence type="ECO:0000259" key="4">
    <source>
        <dbReference type="PROSITE" id="PS51387"/>
    </source>
</evidence>
<dbReference type="Pfam" id="PF00941">
    <property type="entry name" value="FAD_binding_5"/>
    <property type="match status" value="1"/>
</dbReference>
<evidence type="ECO:0000256" key="3">
    <source>
        <dbReference type="ARBA" id="ARBA00023002"/>
    </source>
</evidence>
<keyword evidence="6" id="KW-1185">Reference proteome</keyword>
<dbReference type="PANTHER" id="PTHR42659">
    <property type="entry name" value="XANTHINE DEHYDROGENASE SUBUNIT C-RELATED"/>
    <property type="match status" value="1"/>
</dbReference>
<dbReference type="Gene3D" id="3.30.465.10">
    <property type="match status" value="1"/>
</dbReference>
<dbReference type="PANTHER" id="PTHR42659:SF2">
    <property type="entry name" value="XANTHINE DEHYDROGENASE SUBUNIT C-RELATED"/>
    <property type="match status" value="1"/>
</dbReference>
<organism evidence="5 6">
    <name type="scientific">Paraburkholderia metrosideri</name>
    <dbReference type="NCBI Taxonomy" id="580937"/>
    <lineage>
        <taxon>Bacteria</taxon>
        <taxon>Pseudomonadati</taxon>
        <taxon>Pseudomonadota</taxon>
        <taxon>Betaproteobacteria</taxon>
        <taxon>Burkholderiales</taxon>
        <taxon>Burkholderiaceae</taxon>
        <taxon>Paraburkholderia</taxon>
    </lineage>
</organism>
<dbReference type="SUPFAM" id="SSF55447">
    <property type="entry name" value="CO dehydrogenase flavoprotein C-terminal domain-like"/>
    <property type="match status" value="1"/>
</dbReference>
<dbReference type="InterPro" id="IPR005107">
    <property type="entry name" value="CO_DH_flav_C"/>
</dbReference>
<accession>A0ABW9E2G6</accession>
<dbReference type="InterPro" id="IPR002346">
    <property type="entry name" value="Mopterin_DH_FAD-bd"/>
</dbReference>
<reference evidence="5 6" key="1">
    <citation type="journal article" date="2024" name="Chem. Sci.">
        <title>Discovery of megapolipeptins by genome mining of a Burkholderiales bacteria collection.</title>
        <authorList>
            <person name="Paulo B.S."/>
            <person name="Recchia M.J.J."/>
            <person name="Lee S."/>
            <person name="Fergusson C.H."/>
            <person name="Romanowski S.B."/>
            <person name="Hernandez A."/>
            <person name="Krull N."/>
            <person name="Liu D.Y."/>
            <person name="Cavanagh H."/>
            <person name="Bos A."/>
            <person name="Gray C.A."/>
            <person name="Murphy B.T."/>
            <person name="Linington R.G."/>
            <person name="Eustaquio A.S."/>
        </authorList>
    </citation>
    <scope>NUCLEOTIDE SEQUENCE [LARGE SCALE GENOMIC DNA]</scope>
    <source>
        <strain evidence="5 6">RL17-338-BIC-A</strain>
    </source>
</reference>
<dbReference type="Pfam" id="PF03450">
    <property type="entry name" value="CO_deh_flav_C"/>
    <property type="match status" value="1"/>
</dbReference>
<evidence type="ECO:0000313" key="6">
    <source>
        <dbReference type="Proteomes" id="UP001629432"/>
    </source>
</evidence>
<keyword evidence="1" id="KW-0285">Flavoprotein</keyword>
<dbReference type="InterPro" id="IPR036318">
    <property type="entry name" value="FAD-bd_PCMH-like_sf"/>
</dbReference>
<dbReference type="Proteomes" id="UP001629432">
    <property type="component" value="Unassembled WGS sequence"/>
</dbReference>
<feature type="domain" description="FAD-binding PCMH-type" evidence="4">
    <location>
        <begin position="1"/>
        <end position="177"/>
    </location>
</feature>
<dbReference type="InterPro" id="IPR016169">
    <property type="entry name" value="FAD-bd_PCMH_sub2"/>
</dbReference>
<evidence type="ECO:0000256" key="2">
    <source>
        <dbReference type="ARBA" id="ARBA00022827"/>
    </source>
</evidence>
<keyword evidence="2" id="KW-0274">FAD</keyword>